<evidence type="ECO:0000313" key="2">
    <source>
        <dbReference type="Proteomes" id="UP000095743"/>
    </source>
</evidence>
<evidence type="ECO:0008006" key="3">
    <source>
        <dbReference type="Google" id="ProtNLM"/>
    </source>
</evidence>
<reference evidence="1 2" key="1">
    <citation type="submission" date="2016-09" db="EMBL/GenBank/DDBJ databases">
        <title>Genomic analysis reveals versatility of anaerobic energy metabolism of Geosporobacter ferrireducens IRF9 of phylum Firmicutes.</title>
        <authorList>
            <person name="Kim S.-J."/>
        </authorList>
    </citation>
    <scope>NUCLEOTIDE SEQUENCE [LARGE SCALE GENOMIC DNA]</scope>
    <source>
        <strain evidence="1 2">IRF9</strain>
    </source>
</reference>
<dbReference type="AlphaFoldDB" id="A0A1D8GJ42"/>
<dbReference type="OrthoDB" id="2080244at2"/>
<gene>
    <name evidence="1" type="ORF">Gferi_15980</name>
</gene>
<evidence type="ECO:0000313" key="1">
    <source>
        <dbReference type="EMBL" id="AOT70928.1"/>
    </source>
</evidence>
<organism evidence="1 2">
    <name type="scientific">Geosporobacter ferrireducens</name>
    <dbReference type="NCBI Taxonomy" id="1424294"/>
    <lineage>
        <taxon>Bacteria</taxon>
        <taxon>Bacillati</taxon>
        <taxon>Bacillota</taxon>
        <taxon>Clostridia</taxon>
        <taxon>Peptostreptococcales</taxon>
        <taxon>Thermotaleaceae</taxon>
        <taxon>Geosporobacter</taxon>
    </lineage>
</organism>
<dbReference type="RefSeq" id="WP_069978223.1">
    <property type="nucleotide sequence ID" value="NZ_CP017269.1"/>
</dbReference>
<protein>
    <recommendedName>
        <fullName evidence="3">DUF4179 domain-containing protein</fullName>
    </recommendedName>
</protein>
<dbReference type="EMBL" id="CP017269">
    <property type="protein sequence ID" value="AOT70928.1"/>
    <property type="molecule type" value="Genomic_DNA"/>
</dbReference>
<proteinExistence type="predicted"/>
<dbReference type="Proteomes" id="UP000095743">
    <property type="component" value="Chromosome"/>
</dbReference>
<dbReference type="KEGG" id="gfe:Gferi_15980"/>
<keyword evidence="2" id="KW-1185">Reference proteome</keyword>
<accession>A0A1D8GJ42</accession>
<name>A0A1D8GJ42_9FIRM</name>
<dbReference type="STRING" id="1424294.Gferi_15980"/>
<sequence>MEEKKICLLSEEDIDAKVTDFMNELDIEETQILLEGYSIDCLHLDKEYVQDIKERVALKVGMNKSTEKDIAIEKDRSIYEEVQGKRKELKDSRGKGSKKKNARWKVYAASAAVILVCLFAWKNSDSIVHAFSKMFGLIPGVGIVEDNQDILYQLKQCESVETDQGILKVLSAVATKDCITVNFSFERKNCTEEQFMLEKEEEWEQIKKEDKLVEPNIYLMVDNEKYKMSGGSSAGGLTSYFSATFELEEKNIHPSKVYTLQYEDFDITADFQLVTLDQYNSLDQIGATGIHNNISLTAISSIASNQLQVNVYPINHSEYNLISFYNEYEMEYFGKKLTLKTENGNKDYTLPGSYGSDLNAAYTFDISDGSKEFLLHIPFVVVESNEEEKITLPIPKEGEVVEINKEIAFKNGSVMVESVEKIVSGQENEYGHLKVNLKYKNPNENQQLVGVKLTRRKSEGWFEEFDEQGRIKAINYMLEKSDNGALKLYVVHPRYVFMDEYNLTLDVE</sequence>